<proteinExistence type="predicted"/>
<feature type="region of interest" description="Disordered" evidence="1">
    <location>
        <begin position="110"/>
        <end position="153"/>
    </location>
</feature>
<keyword evidence="2" id="KW-0812">Transmembrane</keyword>
<protein>
    <submittedName>
        <fullName evidence="3">Uncharacterized protein</fullName>
    </submittedName>
</protein>
<evidence type="ECO:0000256" key="1">
    <source>
        <dbReference type="SAM" id="MobiDB-lite"/>
    </source>
</evidence>
<sequence>MAVHEHPHRRPAFRFPSLRRDAADRASAEPATAEATAAGAYAMAGLRLLTGFVFLWAFLDKTFGLGYADPLREGLDRRGLSHRGLPQRCRRRTDGVRLPRLGRGRLGRLAVHAGPARHRSRPARGDRPADRRGRRDRDDGADVDRGMATGQAPVGRLAGLDDLALLAIRPPSLP</sequence>
<keyword evidence="4" id="KW-1185">Reference proteome</keyword>
<evidence type="ECO:0000313" key="4">
    <source>
        <dbReference type="Proteomes" id="UP001500724"/>
    </source>
</evidence>
<keyword evidence="2" id="KW-1133">Transmembrane helix</keyword>
<feature type="compositionally biased region" description="Basic and acidic residues" evidence="1">
    <location>
        <begin position="123"/>
        <end position="145"/>
    </location>
</feature>
<organism evidence="3 4">
    <name type="scientific">Streptomyces thermocarboxydovorans</name>
    <dbReference type="NCBI Taxonomy" id="59298"/>
    <lineage>
        <taxon>Bacteria</taxon>
        <taxon>Bacillati</taxon>
        <taxon>Actinomycetota</taxon>
        <taxon>Actinomycetes</taxon>
        <taxon>Kitasatosporales</taxon>
        <taxon>Streptomycetaceae</taxon>
        <taxon>Streptomyces</taxon>
    </lineage>
</organism>
<reference evidence="4" key="1">
    <citation type="journal article" date="2019" name="Int. J. Syst. Evol. Microbiol.">
        <title>The Global Catalogue of Microorganisms (GCM) 10K type strain sequencing project: providing services to taxonomists for standard genome sequencing and annotation.</title>
        <authorList>
            <consortium name="The Broad Institute Genomics Platform"/>
            <consortium name="The Broad Institute Genome Sequencing Center for Infectious Disease"/>
            <person name="Wu L."/>
            <person name="Ma J."/>
        </authorList>
    </citation>
    <scope>NUCLEOTIDE SEQUENCE [LARGE SCALE GENOMIC DNA]</scope>
    <source>
        <strain evidence="4">JCM 10367</strain>
    </source>
</reference>
<feature type="transmembrane region" description="Helical" evidence="2">
    <location>
        <begin position="38"/>
        <end position="59"/>
    </location>
</feature>
<dbReference type="Proteomes" id="UP001500724">
    <property type="component" value="Unassembled WGS sequence"/>
</dbReference>
<name>A0ABP3SZ33_9ACTN</name>
<dbReference type="EMBL" id="BAAAGU010000052">
    <property type="protein sequence ID" value="GAA0661231.1"/>
    <property type="molecule type" value="Genomic_DNA"/>
</dbReference>
<keyword evidence="2" id="KW-0472">Membrane</keyword>
<gene>
    <name evidence="3" type="ORF">GCM10009535_45950</name>
</gene>
<comment type="caution">
    <text evidence="3">The sequence shown here is derived from an EMBL/GenBank/DDBJ whole genome shotgun (WGS) entry which is preliminary data.</text>
</comment>
<accession>A0ABP3SZ33</accession>
<evidence type="ECO:0000313" key="3">
    <source>
        <dbReference type="EMBL" id="GAA0661231.1"/>
    </source>
</evidence>
<evidence type="ECO:0000256" key="2">
    <source>
        <dbReference type="SAM" id="Phobius"/>
    </source>
</evidence>